<feature type="domain" description="ABC transporter" evidence="9">
    <location>
        <begin position="311"/>
        <end position="543"/>
    </location>
</feature>
<dbReference type="PANTHER" id="PTHR43553">
    <property type="entry name" value="HEAVY METAL TRANSPORTER"/>
    <property type="match status" value="1"/>
</dbReference>
<keyword evidence="4" id="KW-1003">Cell membrane</keyword>
<evidence type="ECO:0000259" key="9">
    <source>
        <dbReference type="PROSITE" id="PS50893"/>
    </source>
</evidence>
<evidence type="ECO:0000313" key="11">
    <source>
        <dbReference type="Proteomes" id="UP000077856"/>
    </source>
</evidence>
<organism evidence="10 11">
    <name type="scientific">Cytobacillus oceanisediminis 2691</name>
    <dbReference type="NCBI Taxonomy" id="1196031"/>
    <lineage>
        <taxon>Bacteria</taxon>
        <taxon>Bacillati</taxon>
        <taxon>Bacillota</taxon>
        <taxon>Bacilli</taxon>
        <taxon>Bacillales</taxon>
        <taxon>Bacillaceae</taxon>
        <taxon>Cytobacillus</taxon>
    </lineage>
</organism>
<dbReference type="InterPro" id="IPR003439">
    <property type="entry name" value="ABC_transporter-like_ATP-bd"/>
</dbReference>
<reference evidence="10 11" key="1">
    <citation type="submission" date="2016-04" db="EMBL/GenBank/DDBJ databases">
        <title>Complete genome sequence of Bacillus oceanisediminis strain 2691.</title>
        <authorList>
            <person name="Jeong H."/>
            <person name="Kim H.J."/>
            <person name="Lee D.-W."/>
        </authorList>
    </citation>
    <scope>NUCLEOTIDE SEQUENCE [LARGE SCALE GENOMIC DNA]</scope>
    <source>
        <strain evidence="10 11">2691</strain>
    </source>
</reference>
<evidence type="ECO:0000256" key="3">
    <source>
        <dbReference type="ARBA" id="ARBA00022448"/>
    </source>
</evidence>
<dbReference type="EMBL" id="CP015506">
    <property type="protein sequence ID" value="AND38841.1"/>
    <property type="molecule type" value="Genomic_DNA"/>
</dbReference>
<dbReference type="RefSeq" id="WP_019381413.1">
    <property type="nucleotide sequence ID" value="NZ_CP015506.1"/>
</dbReference>
<dbReference type="PROSITE" id="PS50893">
    <property type="entry name" value="ABC_TRANSPORTER_2"/>
    <property type="match status" value="2"/>
</dbReference>
<dbReference type="InterPro" id="IPR050095">
    <property type="entry name" value="ECF_ABC_transporter_ATP-bd"/>
</dbReference>
<keyword evidence="6" id="KW-0067">ATP-binding</keyword>
<dbReference type="AlphaFoldDB" id="A0A161JTZ7"/>
<dbReference type="PROSITE" id="PS00211">
    <property type="entry name" value="ABC_TRANSPORTER_1"/>
    <property type="match status" value="2"/>
</dbReference>
<dbReference type="KEGG" id="bon:A361_06860"/>
<dbReference type="GO" id="GO:0015087">
    <property type="term" value="F:cobalt ion transmembrane transporter activity"/>
    <property type="evidence" value="ECO:0007669"/>
    <property type="project" value="UniProtKB-ARBA"/>
</dbReference>
<keyword evidence="8" id="KW-0472">Membrane</keyword>
<dbReference type="NCBIfam" id="NF010167">
    <property type="entry name" value="PRK13648.1"/>
    <property type="match status" value="2"/>
</dbReference>
<keyword evidence="7" id="KW-1278">Translocase</keyword>
<dbReference type="GO" id="GO:0043190">
    <property type="term" value="C:ATP-binding cassette (ABC) transporter complex"/>
    <property type="evidence" value="ECO:0007669"/>
    <property type="project" value="TreeGrafter"/>
</dbReference>
<evidence type="ECO:0000256" key="2">
    <source>
        <dbReference type="ARBA" id="ARBA00005417"/>
    </source>
</evidence>
<dbReference type="Pfam" id="PF00005">
    <property type="entry name" value="ABC_tran"/>
    <property type="match status" value="2"/>
</dbReference>
<dbReference type="GO" id="GO:0042626">
    <property type="term" value="F:ATPase-coupled transmembrane transporter activity"/>
    <property type="evidence" value="ECO:0007669"/>
    <property type="project" value="TreeGrafter"/>
</dbReference>
<evidence type="ECO:0000256" key="5">
    <source>
        <dbReference type="ARBA" id="ARBA00022741"/>
    </source>
</evidence>
<dbReference type="Proteomes" id="UP000077856">
    <property type="component" value="Chromosome"/>
</dbReference>
<dbReference type="STRING" id="1196031.A361_06860"/>
<dbReference type="InterPro" id="IPR003593">
    <property type="entry name" value="AAA+_ATPase"/>
</dbReference>
<dbReference type="GO" id="GO:0005524">
    <property type="term" value="F:ATP binding"/>
    <property type="evidence" value="ECO:0007669"/>
    <property type="project" value="UniProtKB-KW"/>
</dbReference>
<dbReference type="InterPro" id="IPR027417">
    <property type="entry name" value="P-loop_NTPase"/>
</dbReference>
<dbReference type="CDD" id="cd03225">
    <property type="entry name" value="ABC_cobalt_CbiO_domain1"/>
    <property type="match status" value="2"/>
</dbReference>
<protein>
    <recommendedName>
        <fullName evidence="9">ABC transporter domain-containing protein</fullName>
    </recommendedName>
</protein>
<keyword evidence="5" id="KW-0547">Nucleotide-binding</keyword>
<keyword evidence="3" id="KW-0813">Transport</keyword>
<proteinExistence type="inferred from homology"/>
<dbReference type="InterPro" id="IPR015856">
    <property type="entry name" value="ABC_transpr_CbiO/EcfA_su"/>
</dbReference>
<evidence type="ECO:0000256" key="6">
    <source>
        <dbReference type="ARBA" id="ARBA00022840"/>
    </source>
</evidence>
<dbReference type="InterPro" id="IPR017871">
    <property type="entry name" value="ABC_transporter-like_CS"/>
</dbReference>
<evidence type="ECO:0000256" key="8">
    <source>
        <dbReference type="ARBA" id="ARBA00023136"/>
    </source>
</evidence>
<sequence>MAFQHNQPLLITEKLSFRHEDVKNPVFKNVNFSLNSGEAVLLLGPSGCGKSTLAFCLNKLYPEAVDGDLDGTISFKGKILDEFPPGEINQHIGIVFQDPESQFCMTTVEEELAFGLENMKTPPAEIETKIDEALELVHLLPFKHALIHTLSGGQKQKLALACVLSLKPDILILDEPTANLDPASSYELTRIIKELKEEQSFSLLIIEHKLDDWIDLTDRCVVLNREGEILFNGSTADCFNKYAEELLLEGIWLPSTVRAGLLGKKAGIYKGEKLPLTDRELIAGFVNPYAALQILDNRKTIHQVFEDQVILSAENLSFHKNGKDLLKNISFSVRKGEFVAIAGSNGSGKTTLSRLLAGLYAPSKGNILFDDRSLSQWQEQELRLKLGYVFQNPEHQFIADSVYDEIAFSLKIQRMTDAEIQKVVQAVLHQVNLLQHADMHPFSLSQGQKRRLSVASMLVNEQDLLLLDEPTFGQDARTSADLMALLETRIHSGGSVVMITHDMEILHSYADKVIVLSEGEKIYEGLPDSLWKEHEIMKIASLKVPYTEKLRNELAAVEGMNKLALT</sequence>
<dbReference type="FunFam" id="3.40.50.300:FF:000224">
    <property type="entry name" value="Energy-coupling factor transporter ATP-binding protein EcfA"/>
    <property type="match status" value="1"/>
</dbReference>
<dbReference type="GO" id="GO:0016887">
    <property type="term" value="F:ATP hydrolysis activity"/>
    <property type="evidence" value="ECO:0007669"/>
    <property type="project" value="InterPro"/>
</dbReference>
<evidence type="ECO:0000256" key="4">
    <source>
        <dbReference type="ARBA" id="ARBA00022475"/>
    </source>
</evidence>
<evidence type="ECO:0000256" key="7">
    <source>
        <dbReference type="ARBA" id="ARBA00022967"/>
    </source>
</evidence>
<dbReference type="eggNOG" id="COG4172">
    <property type="taxonomic scope" value="Bacteria"/>
</dbReference>
<evidence type="ECO:0000256" key="1">
    <source>
        <dbReference type="ARBA" id="ARBA00004202"/>
    </source>
</evidence>
<evidence type="ECO:0000313" key="10">
    <source>
        <dbReference type="EMBL" id="AND38841.1"/>
    </source>
</evidence>
<dbReference type="SMART" id="SM00382">
    <property type="entry name" value="AAA"/>
    <property type="match status" value="2"/>
</dbReference>
<comment type="subcellular location">
    <subcellularLocation>
        <location evidence="1">Cell membrane</location>
        <topology evidence="1">Peripheral membrane protein</topology>
    </subcellularLocation>
</comment>
<dbReference type="PANTHER" id="PTHR43553:SF19">
    <property type="entry name" value="HMP_THIAMINE IMPORT ATP-BINDING PROTEIN YKOD-RELATED"/>
    <property type="match status" value="1"/>
</dbReference>
<dbReference type="SUPFAM" id="SSF52540">
    <property type="entry name" value="P-loop containing nucleoside triphosphate hydrolases"/>
    <property type="match status" value="2"/>
</dbReference>
<name>A0A161JTZ7_9BACI</name>
<gene>
    <name evidence="10" type="ORF">A361_06860</name>
</gene>
<comment type="similarity">
    <text evidence="2">Belongs to the ABC transporter superfamily.</text>
</comment>
<dbReference type="Gene3D" id="3.40.50.300">
    <property type="entry name" value="P-loop containing nucleotide triphosphate hydrolases"/>
    <property type="match status" value="2"/>
</dbReference>
<feature type="domain" description="ABC transporter" evidence="9">
    <location>
        <begin position="10"/>
        <end position="251"/>
    </location>
</feature>
<accession>A0A161JTZ7</accession>